<dbReference type="GO" id="GO:0046872">
    <property type="term" value="F:metal ion binding"/>
    <property type="evidence" value="ECO:0007669"/>
    <property type="project" value="UniProtKB-KW"/>
</dbReference>
<evidence type="ECO:0000256" key="3">
    <source>
        <dbReference type="ARBA" id="ARBA00008545"/>
    </source>
</evidence>
<dbReference type="InterPro" id="IPR027417">
    <property type="entry name" value="P-loop_NTPase"/>
</dbReference>
<keyword evidence="7" id="KW-0548">Nucleotidyltransferase</keyword>
<evidence type="ECO:0000256" key="15">
    <source>
        <dbReference type="ARBA" id="ARBA00023125"/>
    </source>
</evidence>
<evidence type="ECO:0000256" key="10">
    <source>
        <dbReference type="ARBA" id="ARBA00022723"/>
    </source>
</evidence>
<dbReference type="GO" id="GO:0004519">
    <property type="term" value="F:endonuclease activity"/>
    <property type="evidence" value="ECO:0007669"/>
    <property type="project" value="UniProtKB-KW"/>
</dbReference>
<evidence type="ECO:0000256" key="5">
    <source>
        <dbReference type="ARBA" id="ARBA00022562"/>
    </source>
</evidence>
<evidence type="ECO:0000256" key="8">
    <source>
        <dbReference type="ARBA" id="ARBA00022705"/>
    </source>
</evidence>
<keyword evidence="8" id="KW-0235">DNA replication</keyword>
<evidence type="ECO:0000256" key="12">
    <source>
        <dbReference type="ARBA" id="ARBA00022759"/>
    </source>
</evidence>
<keyword evidence="12" id="KW-0255">Endonuclease</keyword>
<evidence type="ECO:0000256" key="4">
    <source>
        <dbReference type="ARBA" id="ARBA00014531"/>
    </source>
</evidence>
<dbReference type="InterPro" id="IPR049912">
    <property type="entry name" value="CRESS_DNA_REP"/>
</dbReference>
<feature type="domain" description="CRESS-DNA virus Rep endonuclease" evidence="20">
    <location>
        <begin position="9"/>
        <end position="106"/>
    </location>
</feature>
<dbReference type="GO" id="GO:0016779">
    <property type="term" value="F:nucleotidyltransferase activity"/>
    <property type="evidence" value="ECO:0007669"/>
    <property type="project" value="UniProtKB-KW"/>
</dbReference>
<name>A0A8K1HH44_9VIRU</name>
<evidence type="ECO:0000256" key="11">
    <source>
        <dbReference type="ARBA" id="ARBA00022741"/>
    </source>
</evidence>
<dbReference type="PROSITE" id="PS52020">
    <property type="entry name" value="CRESS_DNA_REP"/>
    <property type="match status" value="1"/>
</dbReference>
<evidence type="ECO:0000256" key="6">
    <source>
        <dbReference type="ARBA" id="ARBA00022679"/>
    </source>
</evidence>
<keyword evidence="10" id="KW-0479">Metal-binding</keyword>
<evidence type="ECO:0000259" key="20">
    <source>
        <dbReference type="PROSITE" id="PS52020"/>
    </source>
</evidence>
<dbReference type="GO" id="GO:0006260">
    <property type="term" value="P:DNA replication"/>
    <property type="evidence" value="ECO:0007669"/>
    <property type="project" value="UniProtKB-KW"/>
</dbReference>
<keyword evidence="14" id="KW-0190">Covalent protein-DNA linkage</keyword>
<dbReference type="SUPFAM" id="SSF52540">
    <property type="entry name" value="P-loop containing nucleoside triphosphate hydrolases"/>
    <property type="match status" value="1"/>
</dbReference>
<dbReference type="GO" id="GO:0003724">
    <property type="term" value="F:RNA helicase activity"/>
    <property type="evidence" value="ECO:0007669"/>
    <property type="project" value="InterPro"/>
</dbReference>
<keyword evidence="9" id="KW-0540">Nuclease</keyword>
<organism evidence="21">
    <name type="scientific">Giant panda feces-associated circular DNA virus</name>
    <dbReference type="NCBI Taxonomy" id="2863989"/>
    <lineage>
        <taxon>Viruses</taxon>
        <taxon>Monodnaviria</taxon>
        <taxon>Shotokuvirae</taxon>
        <taxon>Cressdnaviricota</taxon>
    </lineage>
</organism>
<evidence type="ECO:0000256" key="13">
    <source>
        <dbReference type="ARBA" id="ARBA00022801"/>
    </source>
</evidence>
<evidence type="ECO:0000313" key="21">
    <source>
        <dbReference type="EMBL" id="UBJ26259.1"/>
    </source>
</evidence>
<evidence type="ECO:0000256" key="19">
    <source>
        <dbReference type="ARBA" id="ARBA00049360"/>
    </source>
</evidence>
<keyword evidence="16" id="KW-0511">Multifunctional enzyme</keyword>
<evidence type="ECO:0000256" key="18">
    <source>
        <dbReference type="ARBA" id="ARBA00032243"/>
    </source>
</evidence>
<keyword evidence="11" id="KW-0547">Nucleotide-binding</keyword>
<comment type="cofactor">
    <cofactor evidence="1">
        <name>Mn(2+)</name>
        <dbReference type="ChEBI" id="CHEBI:29035"/>
    </cofactor>
</comment>
<dbReference type="GO" id="GO:0016787">
    <property type="term" value="F:hydrolase activity"/>
    <property type="evidence" value="ECO:0007669"/>
    <property type="project" value="UniProtKB-KW"/>
</dbReference>
<evidence type="ECO:0000256" key="17">
    <source>
        <dbReference type="ARBA" id="ARBA00030754"/>
    </source>
</evidence>
<evidence type="ECO:0000256" key="7">
    <source>
        <dbReference type="ARBA" id="ARBA00022695"/>
    </source>
</evidence>
<dbReference type="GO" id="GO:0003677">
    <property type="term" value="F:DNA binding"/>
    <property type="evidence" value="ECO:0007669"/>
    <property type="project" value="UniProtKB-KW"/>
</dbReference>
<protein>
    <recommendedName>
        <fullName evidence="4">Replication-associated protein</fullName>
    </recommendedName>
    <alternativeName>
        <fullName evidence="17">ATP-dependent helicase Rep</fullName>
    </alternativeName>
    <alternativeName>
        <fullName evidence="18">RepP</fullName>
    </alternativeName>
</protein>
<sequence>MPRLSSSRASARKFWCFTLNNYDEESYTAIKEALEPQCDYFIIAREVASTGTPHLQGYAVFTRRVRFSACKAAVGQAAHVEPARGTPLDNRNYCIKEGNFFEHGRLPGSGSARGCGPLQGLTRDAICTRFSEKVSGGREALAEFAAEHPGVWYYSGTSLLRNWLFLQEAVVREGIVCEWVYGPPGVGKSRYAHDALPRAYVKEPRTKWWNGYLLEREVIIDDFGPRGIDINHLLRWFDRYKCFVEIKGGMVPLYATHFIVTSNFHPSEVFYDHVALRDDPQLPALTRRIVINHME</sequence>
<dbReference type="Pfam" id="PF00910">
    <property type="entry name" value="RNA_helicase"/>
    <property type="match status" value="1"/>
</dbReference>
<dbReference type="InterPro" id="IPR000605">
    <property type="entry name" value="Helicase_SF3_ssDNA/RNA_vir"/>
</dbReference>
<comment type="similarity">
    <text evidence="3">Belongs to the nanoviruses/circoviruses replication-associated protein family.</text>
</comment>
<evidence type="ECO:0000256" key="9">
    <source>
        <dbReference type="ARBA" id="ARBA00022722"/>
    </source>
</evidence>
<proteinExistence type="inferred from homology"/>
<dbReference type="Pfam" id="PF02407">
    <property type="entry name" value="Viral_Rep"/>
    <property type="match status" value="1"/>
</dbReference>
<accession>A0A8K1HH44</accession>
<dbReference type="EMBL" id="MZ556154">
    <property type="protein sequence ID" value="UBJ26259.1"/>
    <property type="molecule type" value="Genomic_DNA"/>
</dbReference>
<keyword evidence="5" id="KW-1048">Host nucleus</keyword>
<dbReference type="Gene3D" id="3.40.1310.20">
    <property type="match status" value="1"/>
</dbReference>
<evidence type="ECO:0000256" key="14">
    <source>
        <dbReference type="ARBA" id="ARBA00023124"/>
    </source>
</evidence>
<reference evidence="21" key="1">
    <citation type="submission" date="2021-07" db="EMBL/GenBank/DDBJ databases">
        <title>Communication and adaptive evolution of viruses within giant pandas and their associated organisms in a local ecological environment.</title>
        <authorList>
            <person name="Zhao M."/>
            <person name="Liu S."/>
            <person name="Zhang W."/>
        </authorList>
    </citation>
    <scope>NUCLEOTIDE SEQUENCE</scope>
    <source>
        <strain evidence="21">Gpf270cir01-12</strain>
    </source>
</reference>
<dbReference type="GO" id="GO:0042025">
    <property type="term" value="C:host cell nucleus"/>
    <property type="evidence" value="ECO:0007669"/>
    <property type="project" value="UniProtKB-SubCell"/>
</dbReference>
<dbReference type="GO" id="GO:0003723">
    <property type="term" value="F:RNA binding"/>
    <property type="evidence" value="ECO:0007669"/>
    <property type="project" value="InterPro"/>
</dbReference>
<evidence type="ECO:0000256" key="16">
    <source>
        <dbReference type="ARBA" id="ARBA00023268"/>
    </source>
</evidence>
<evidence type="ECO:0000256" key="2">
    <source>
        <dbReference type="ARBA" id="ARBA00004147"/>
    </source>
</evidence>
<evidence type="ECO:0000256" key="1">
    <source>
        <dbReference type="ARBA" id="ARBA00001936"/>
    </source>
</evidence>
<keyword evidence="15" id="KW-0238">DNA-binding</keyword>
<keyword evidence="6" id="KW-0808">Transferase</keyword>
<comment type="catalytic activity">
    <reaction evidence="19">
        <text>ATP + H2O = ADP + phosphate + H(+)</text>
        <dbReference type="Rhea" id="RHEA:13065"/>
        <dbReference type="ChEBI" id="CHEBI:15377"/>
        <dbReference type="ChEBI" id="CHEBI:15378"/>
        <dbReference type="ChEBI" id="CHEBI:30616"/>
        <dbReference type="ChEBI" id="CHEBI:43474"/>
        <dbReference type="ChEBI" id="CHEBI:456216"/>
    </reaction>
</comment>
<keyword evidence="13" id="KW-0378">Hydrolase</keyword>
<dbReference type="GO" id="GO:0000166">
    <property type="term" value="F:nucleotide binding"/>
    <property type="evidence" value="ECO:0007669"/>
    <property type="project" value="UniProtKB-KW"/>
</dbReference>
<comment type="subcellular location">
    <subcellularLocation>
        <location evidence="2">Host nucleus</location>
    </subcellularLocation>
</comment>